<keyword evidence="1 2" id="KW-0732">Signal</keyword>
<accession>A0A9W4TL35</accession>
<dbReference type="Pfam" id="PF13573">
    <property type="entry name" value="SprB"/>
    <property type="match status" value="5"/>
</dbReference>
<dbReference type="InterPro" id="IPR013783">
    <property type="entry name" value="Ig-like_fold"/>
</dbReference>
<evidence type="ECO:0000256" key="1">
    <source>
        <dbReference type="ARBA" id="ARBA00022729"/>
    </source>
</evidence>
<dbReference type="Gene3D" id="2.60.40.740">
    <property type="match status" value="3"/>
</dbReference>
<name>A0A9W4TL35_9FLAO</name>
<dbReference type="RefSeq" id="WP_263361367.1">
    <property type="nucleotide sequence ID" value="NZ_OX336425.1"/>
</dbReference>
<evidence type="ECO:0000313" key="5">
    <source>
        <dbReference type="Proteomes" id="UP001152749"/>
    </source>
</evidence>
<dbReference type="InterPro" id="IPR025667">
    <property type="entry name" value="SprB_repeat"/>
</dbReference>
<dbReference type="InterPro" id="IPR026444">
    <property type="entry name" value="Secre_tail"/>
</dbReference>
<organism evidence="4 5">
    <name type="scientific">Flavobacterium collinsii</name>
    <dbReference type="NCBI Taxonomy" id="1114861"/>
    <lineage>
        <taxon>Bacteria</taxon>
        <taxon>Pseudomonadati</taxon>
        <taxon>Bacteroidota</taxon>
        <taxon>Flavobacteriia</taxon>
        <taxon>Flavobacteriales</taxon>
        <taxon>Flavobacteriaceae</taxon>
        <taxon>Flavobacterium</taxon>
    </lineage>
</organism>
<dbReference type="KEGG" id="fcs:TRV642_4108"/>
<evidence type="ECO:0000259" key="3">
    <source>
        <dbReference type="Pfam" id="PF18962"/>
    </source>
</evidence>
<sequence>MKKIYLLVFLLVCNFSFGQAPELGSYEIVFNGWAINDEHHNCGEAFVRLEFKTPIDNYKALNISYNDDRATISYTNAATKTTFKADKVPVSMFFSASRYDRQSCRGNRPHNSGRIYNSDNFHCFDFDFEFKQFKNVESKGDGLGRSSFNVKVRPILVIVDPGKKNDLPTDKNITIESNTGFLPSEYNWQYSFDSSDSNSWVDMTKFLGQSSFTTNAKEILGENAGEYHGRTIYLRQKACNVSSNIVNYTVRQSAPEVVSMKEEKTRCFDTNDGKLIMKFNRPFFAGEKFTFSIRSFDEEYKIWQSVLCSSQDGSPIILDRTNSYEFPCNFSKGKYGIAFYGSINESNTASPHTEDNPFIFNITSPTPIDFTLIKKNDINCFGGSDGAIDIKASGGVDNGIYQYSKDGGATWITFLNGDKTTINSLSLGRCHVKVRKLKDLQDTVGCIVKLSKDVEKELYEDIKQPLGPLQLVNISSTHPTFNKAENGQIIASISGGTPIDGKSYLYEWRNSKNELIDAGKSSTQFVNGVFAVTLKNVVADTYRLFITDARNCKLDSSLSSSLTVVLDDPEPIEIKLKIQQQISCNSANLNPMENGNKAANGILEAVVTGGVKFTGSANGGLPYKFIWSKYNTKNKLWEVLEDYTKGIAPELSEGSYSLNVEDANNVVQGTYNAVGLTEAIPTKETIAEPEVLKLSFDIGNVSCHGGNNGWATATVENGTAPYIYKWFNVDGGIIEANKISKLTHGEYAVEITDDKGCFVTGFATVTEPSNPVEIKYSTTDVPTFAGATNGKIVAQITGGTAFDPLSNKGKLYNYKWMNSAGAILSPTTEIKEGVYTITLNSVRADDYFLTIEDRNYDKDANQIVNCSVVESKVKLTEPDPLEVVFEIVRTISCNATNEFGDEKDITPNDGQRDESQDGILKAHVSGGISLASDKNNGLPYYFYWKKQQEDGTWITLPHIKGETASELSHGSYALNIKDGNGIMLGTYVNNVLVKEIDATQLMQEPPKLAVTITKGDVFCNGGNDGWATANVTGGTPPYEYKWSNEVEVDKNTVLKAGEYWVFITDAKGCTTQESVIIIEPKLPLAIKYTEVLDPSFYKATNGKIVVEVTGGTIFLDNSYWFEWKNSKGIKQTSTTTQFNNGIYTISLNGLPEEVYSLTIRDANYDPAVNKIGCTMVNSIQSLDDPEPLEVIFEVVRTISCNVSNEFGNETDADPIDNQRDESQDGVLTAHVKGGIQLKADKNNGLPYFYTWKKKQNDGSWKIWNDQNERLENISEGTYALNVEDGKGIKLGTYTNNVLVNETDAVQYMAQPEKLNLTFTKHNASCNNGDDGWAEAHVSGGTQPYTYQWSNGETTAKIENITTNNYFVLISDAKGCLIQGSIFVGDPKGILTTETVKNPTCFKGNDGGIQVNVTGGNLPYSYVWNTGATTKDLNNLSAGNYEVTITCPDCCIYKKRFLLKDPNPVVVDLGKDRTLCNDQVLDLDATIADQNAQYSWTSTNGFTSNQSKVSLTKAGTYRVKVTSALGCIGEDEIVIKTSQVAISSEFLLSSQAYLDEEVILVNTSTPFGESTNWVIPKGVKIVEQKEKYITLKFDTTGLYAIGLQQTQGECYATYTKNITVEQRSTLPNAGSTSQFMIDFVITPNPSNGNFKAFVTLENDSAISLRLFSTSGQKMMIQKKESGKKKYEINFDTTLGSGMYVLVLETGQQTLVKKIIIY</sequence>
<feature type="signal peptide" evidence="2">
    <location>
        <begin position="1"/>
        <end position="20"/>
    </location>
</feature>
<dbReference type="EMBL" id="OX336425">
    <property type="protein sequence ID" value="CAI2768811.1"/>
    <property type="molecule type" value="Genomic_DNA"/>
</dbReference>
<dbReference type="Gene3D" id="2.60.40.10">
    <property type="entry name" value="Immunoglobulins"/>
    <property type="match status" value="1"/>
</dbReference>
<evidence type="ECO:0000256" key="2">
    <source>
        <dbReference type="SAM" id="SignalP"/>
    </source>
</evidence>
<dbReference type="NCBIfam" id="TIGR04183">
    <property type="entry name" value="Por_Secre_tail"/>
    <property type="match status" value="1"/>
</dbReference>
<dbReference type="Pfam" id="PF18962">
    <property type="entry name" value="Por_Secre_tail"/>
    <property type="match status" value="1"/>
</dbReference>
<proteinExistence type="predicted"/>
<reference evidence="4" key="1">
    <citation type="submission" date="2022-09" db="EMBL/GenBank/DDBJ databases">
        <authorList>
            <person name="Duchaud E."/>
        </authorList>
    </citation>
    <scope>NUCLEOTIDE SEQUENCE</scope>
    <source>
        <strain evidence="4">TRV642</strain>
    </source>
</reference>
<gene>
    <name evidence="4" type="ORF">TRV642_4108</name>
</gene>
<protein>
    <recommendedName>
        <fullName evidence="3">Secretion system C-terminal sorting domain-containing protein</fullName>
    </recommendedName>
</protein>
<evidence type="ECO:0000313" key="4">
    <source>
        <dbReference type="EMBL" id="CAI2768811.1"/>
    </source>
</evidence>
<feature type="chain" id="PRO_5040946564" description="Secretion system C-terminal sorting domain-containing protein" evidence="2">
    <location>
        <begin position="21"/>
        <end position="1716"/>
    </location>
</feature>
<dbReference type="Proteomes" id="UP001152749">
    <property type="component" value="Chromosome"/>
</dbReference>
<feature type="domain" description="Secretion system C-terminal sorting" evidence="3">
    <location>
        <begin position="1642"/>
        <end position="1715"/>
    </location>
</feature>